<feature type="domain" description="STAS" evidence="7">
    <location>
        <begin position="479"/>
        <end position="576"/>
    </location>
</feature>
<feature type="transmembrane region" description="Helical" evidence="5">
    <location>
        <begin position="405"/>
        <end position="436"/>
    </location>
</feature>
<feature type="transmembrane region" description="Helical" evidence="5">
    <location>
        <begin position="276"/>
        <end position="294"/>
    </location>
</feature>
<keyword evidence="2 5" id="KW-0812">Transmembrane</keyword>
<feature type="transmembrane region" description="Helical" evidence="5">
    <location>
        <begin position="56"/>
        <end position="76"/>
    </location>
</feature>
<dbReference type="PROSITE" id="PS50801">
    <property type="entry name" value="STAS"/>
    <property type="match status" value="1"/>
</dbReference>
<evidence type="ECO:0000313" key="9">
    <source>
        <dbReference type="Proteomes" id="UP000433309"/>
    </source>
</evidence>
<dbReference type="Gene3D" id="2.60.120.10">
    <property type="entry name" value="Jelly Rolls"/>
    <property type="match status" value="1"/>
</dbReference>
<dbReference type="InterPro" id="IPR011547">
    <property type="entry name" value="SLC26A/SulP_dom"/>
</dbReference>
<feature type="transmembrane region" description="Helical" evidence="5">
    <location>
        <begin position="187"/>
        <end position="205"/>
    </location>
</feature>
<dbReference type="PROSITE" id="PS00889">
    <property type="entry name" value="CNMP_BINDING_2"/>
    <property type="match status" value="1"/>
</dbReference>
<dbReference type="Pfam" id="PF01740">
    <property type="entry name" value="STAS"/>
    <property type="match status" value="1"/>
</dbReference>
<evidence type="ECO:0000256" key="5">
    <source>
        <dbReference type="SAM" id="Phobius"/>
    </source>
</evidence>
<dbReference type="Proteomes" id="UP000433309">
    <property type="component" value="Unassembled WGS sequence"/>
</dbReference>
<evidence type="ECO:0000256" key="4">
    <source>
        <dbReference type="ARBA" id="ARBA00023136"/>
    </source>
</evidence>
<dbReference type="Pfam" id="PF00027">
    <property type="entry name" value="cNMP_binding"/>
    <property type="match status" value="1"/>
</dbReference>
<proteinExistence type="predicted"/>
<dbReference type="SUPFAM" id="SSF52091">
    <property type="entry name" value="SpoIIaa-like"/>
    <property type="match status" value="1"/>
</dbReference>
<evidence type="ECO:0000259" key="7">
    <source>
        <dbReference type="PROSITE" id="PS50801"/>
    </source>
</evidence>
<dbReference type="RefSeq" id="WP_154383410.1">
    <property type="nucleotide sequence ID" value="NZ_WKJK01000030.1"/>
</dbReference>
<dbReference type="EMBL" id="WKJK01000030">
    <property type="protein sequence ID" value="MRW94534.1"/>
    <property type="molecule type" value="Genomic_DNA"/>
</dbReference>
<sequence length="732" mass="76861">MNQTAATLLPASARDGTLGANIGAGLLSSVVMLCYALSYAALIFSGTLTPHLQDGILATLICCIVAATVIALRSSIRFTIGGPDGNSAAILAGMASGIAADMAMASGASDADLLPTLLAALALSSLVSGALLYLLGALRGSTLIQFLPYPVMGGYLAGTGYLLLSGSFRVLTGLSLEWAHLEALADLSWLAWLPALAVCATLLIGARVIKRFTLVVPIGIGAGLLVFFAGMHLNGMSAPQARQLGLLFASPSLSALHLPLTLPLEQIHWRVILGHAPEFAVVAAVSALTILLNASGAGLACRQDPDLDQEMRAAGLANLLNGALGGIVGYQSLSRTLLNHRAGGVARSSGLAAAAGCLIVVLLLPDLIGWMPKSVLVGLQLYIGIGLIQEWLFRSYRKLGRGEYLLIPLIVLVVAVHGVVAGVGLGVVAACVLFVVKYGHISVIRSEFDGRTLNSNVERSIRDTDTLREHGGQVCGASLHGFLFFATATSILQHVRRQLAQPAAPRYVVLDFHRIDGMDASTSISFLKLRQLCDSGGVTLVLTGLSTRSRNMLTRAGLFNAHFQDFDSLDEGLEWVEEQILAAAAPPSSAPPPDGLQAHFTAAALARLDAVLTPRQLAAGELLFARGAPGDAVYFVDQGRLTVSLPLPEGGALRLRSFGACTVVGEMALYTQNPRSADVRADVPSLVRGLSLQALQRLEREDSDTAQQFHRYVVKVLASRLTVANEAVRAAH</sequence>
<dbReference type="Gene3D" id="3.30.750.24">
    <property type="entry name" value="STAS domain"/>
    <property type="match status" value="1"/>
</dbReference>
<protein>
    <submittedName>
        <fullName evidence="8">Cyclic nucleotide-binding domain-containing protein</fullName>
    </submittedName>
</protein>
<dbReference type="GO" id="GO:0016020">
    <property type="term" value="C:membrane"/>
    <property type="evidence" value="ECO:0007669"/>
    <property type="project" value="UniProtKB-SubCell"/>
</dbReference>
<dbReference type="InterPro" id="IPR018490">
    <property type="entry name" value="cNMP-bd_dom_sf"/>
</dbReference>
<reference evidence="8 9" key="1">
    <citation type="submission" date="2019-11" db="EMBL/GenBank/DDBJ databases">
        <title>Novel species isolated from a subtropical stream in China.</title>
        <authorList>
            <person name="Lu H."/>
        </authorList>
    </citation>
    <scope>NUCLEOTIDE SEQUENCE [LARGE SCALE GENOMIC DNA]</scope>
    <source>
        <strain evidence="8 9">FT80W</strain>
    </source>
</reference>
<dbReference type="InterPro" id="IPR002645">
    <property type="entry name" value="STAS_dom"/>
</dbReference>
<dbReference type="PANTHER" id="PTHR43310:SF1">
    <property type="entry name" value="SULFATE TRANSPORTER YBAR-RELATED"/>
    <property type="match status" value="1"/>
</dbReference>
<feature type="transmembrane region" description="Helical" evidence="5">
    <location>
        <begin position="370"/>
        <end position="393"/>
    </location>
</feature>
<dbReference type="InterPro" id="IPR036513">
    <property type="entry name" value="STAS_dom_sf"/>
</dbReference>
<dbReference type="SMART" id="SM00100">
    <property type="entry name" value="cNMP"/>
    <property type="match status" value="1"/>
</dbReference>
<feature type="transmembrane region" description="Helical" evidence="5">
    <location>
        <begin position="88"/>
        <end position="107"/>
    </location>
</feature>
<feature type="domain" description="Cyclic nucleotide-binding" evidence="6">
    <location>
        <begin position="596"/>
        <end position="698"/>
    </location>
</feature>
<evidence type="ECO:0000259" key="6">
    <source>
        <dbReference type="PROSITE" id="PS50042"/>
    </source>
</evidence>
<evidence type="ECO:0000256" key="1">
    <source>
        <dbReference type="ARBA" id="ARBA00004141"/>
    </source>
</evidence>
<feature type="transmembrane region" description="Helical" evidence="5">
    <location>
        <begin position="147"/>
        <end position="167"/>
    </location>
</feature>
<feature type="transmembrane region" description="Helical" evidence="5">
    <location>
        <begin position="21"/>
        <end position="44"/>
    </location>
</feature>
<keyword evidence="9" id="KW-1185">Reference proteome</keyword>
<dbReference type="Pfam" id="PF00916">
    <property type="entry name" value="Sulfate_transp"/>
    <property type="match status" value="1"/>
</dbReference>
<dbReference type="InterPro" id="IPR052706">
    <property type="entry name" value="Membrane-Transporter-like"/>
</dbReference>
<feature type="transmembrane region" description="Helical" evidence="5">
    <location>
        <begin position="113"/>
        <end position="135"/>
    </location>
</feature>
<keyword evidence="4 5" id="KW-0472">Membrane</keyword>
<evidence type="ECO:0000256" key="3">
    <source>
        <dbReference type="ARBA" id="ARBA00022989"/>
    </source>
</evidence>
<dbReference type="PROSITE" id="PS50042">
    <property type="entry name" value="CNMP_BINDING_3"/>
    <property type="match status" value="1"/>
</dbReference>
<dbReference type="InterPro" id="IPR000595">
    <property type="entry name" value="cNMP-bd_dom"/>
</dbReference>
<dbReference type="CDD" id="cd00038">
    <property type="entry name" value="CAP_ED"/>
    <property type="match status" value="1"/>
</dbReference>
<feature type="transmembrane region" description="Helical" evidence="5">
    <location>
        <begin position="345"/>
        <end position="364"/>
    </location>
</feature>
<dbReference type="InterPro" id="IPR014710">
    <property type="entry name" value="RmlC-like_jellyroll"/>
</dbReference>
<evidence type="ECO:0000313" key="8">
    <source>
        <dbReference type="EMBL" id="MRW94534.1"/>
    </source>
</evidence>
<gene>
    <name evidence="8" type="ORF">GJ699_31655</name>
</gene>
<accession>A0A6I2LCJ0</accession>
<dbReference type="AlphaFoldDB" id="A0A6I2LCJ0"/>
<dbReference type="SUPFAM" id="SSF51206">
    <property type="entry name" value="cAMP-binding domain-like"/>
    <property type="match status" value="1"/>
</dbReference>
<name>A0A6I2LCJ0_9BURK</name>
<evidence type="ECO:0000256" key="2">
    <source>
        <dbReference type="ARBA" id="ARBA00022692"/>
    </source>
</evidence>
<dbReference type="CDD" id="cd07042">
    <property type="entry name" value="STAS_SulP_like_sulfate_transporter"/>
    <property type="match status" value="1"/>
</dbReference>
<organism evidence="8 9">
    <name type="scientific">Duganella guangzhouensis</name>
    <dbReference type="NCBI Taxonomy" id="2666084"/>
    <lineage>
        <taxon>Bacteria</taxon>
        <taxon>Pseudomonadati</taxon>
        <taxon>Pseudomonadota</taxon>
        <taxon>Betaproteobacteria</taxon>
        <taxon>Burkholderiales</taxon>
        <taxon>Oxalobacteraceae</taxon>
        <taxon>Telluria group</taxon>
        <taxon>Duganella</taxon>
    </lineage>
</organism>
<feature type="transmembrane region" description="Helical" evidence="5">
    <location>
        <begin position="212"/>
        <end position="233"/>
    </location>
</feature>
<keyword evidence="3 5" id="KW-1133">Transmembrane helix</keyword>
<comment type="caution">
    <text evidence="8">The sequence shown here is derived from an EMBL/GenBank/DDBJ whole genome shotgun (WGS) entry which is preliminary data.</text>
</comment>
<dbReference type="InterPro" id="IPR018488">
    <property type="entry name" value="cNMP-bd_CS"/>
</dbReference>
<comment type="subcellular location">
    <subcellularLocation>
        <location evidence="1">Membrane</location>
        <topology evidence="1">Multi-pass membrane protein</topology>
    </subcellularLocation>
</comment>
<dbReference type="PANTHER" id="PTHR43310">
    <property type="entry name" value="SULFATE TRANSPORTER YBAR-RELATED"/>
    <property type="match status" value="1"/>
</dbReference>